<gene>
    <name evidence="7" type="ORF">GCM10009710_29330</name>
</gene>
<dbReference type="Proteomes" id="UP001501057">
    <property type="component" value="Unassembled WGS sequence"/>
</dbReference>
<feature type="transmembrane region" description="Helical" evidence="6">
    <location>
        <begin position="145"/>
        <end position="167"/>
    </location>
</feature>
<keyword evidence="4 6" id="KW-1133">Transmembrane helix</keyword>
<evidence type="ECO:0000256" key="5">
    <source>
        <dbReference type="ARBA" id="ARBA00023136"/>
    </source>
</evidence>
<feature type="transmembrane region" description="Helical" evidence="6">
    <location>
        <begin position="7"/>
        <end position="28"/>
    </location>
</feature>
<evidence type="ECO:0000256" key="3">
    <source>
        <dbReference type="ARBA" id="ARBA00022692"/>
    </source>
</evidence>
<comment type="caution">
    <text evidence="7">The sequence shown here is derived from an EMBL/GenBank/DDBJ whole genome shotgun (WGS) entry which is preliminary data.</text>
</comment>
<feature type="transmembrane region" description="Helical" evidence="6">
    <location>
        <begin position="293"/>
        <end position="312"/>
    </location>
</feature>
<dbReference type="Pfam" id="PF13440">
    <property type="entry name" value="Polysacc_synt_3"/>
    <property type="match status" value="1"/>
</dbReference>
<organism evidence="7 8">
    <name type="scientific">Aeromicrobium alkaliterrae</name>
    <dbReference type="NCBI Taxonomy" id="302168"/>
    <lineage>
        <taxon>Bacteria</taxon>
        <taxon>Bacillati</taxon>
        <taxon>Actinomycetota</taxon>
        <taxon>Actinomycetes</taxon>
        <taxon>Propionibacteriales</taxon>
        <taxon>Nocardioidaceae</taxon>
        <taxon>Aeromicrobium</taxon>
    </lineage>
</organism>
<dbReference type="EMBL" id="BAAAME010000005">
    <property type="protein sequence ID" value="GAA1747389.1"/>
    <property type="molecule type" value="Genomic_DNA"/>
</dbReference>
<comment type="subcellular location">
    <subcellularLocation>
        <location evidence="1">Cell membrane</location>
        <topology evidence="1">Multi-pass membrane protein</topology>
    </subcellularLocation>
</comment>
<evidence type="ECO:0008006" key="9">
    <source>
        <dbReference type="Google" id="ProtNLM"/>
    </source>
</evidence>
<evidence type="ECO:0000256" key="4">
    <source>
        <dbReference type="ARBA" id="ARBA00022989"/>
    </source>
</evidence>
<evidence type="ECO:0000256" key="6">
    <source>
        <dbReference type="SAM" id="Phobius"/>
    </source>
</evidence>
<keyword evidence="3 6" id="KW-0812">Transmembrane</keyword>
<feature type="transmembrane region" description="Helical" evidence="6">
    <location>
        <begin position="81"/>
        <end position="105"/>
    </location>
</feature>
<reference evidence="7 8" key="1">
    <citation type="journal article" date="2019" name="Int. J. Syst. Evol. Microbiol.">
        <title>The Global Catalogue of Microorganisms (GCM) 10K type strain sequencing project: providing services to taxonomists for standard genome sequencing and annotation.</title>
        <authorList>
            <consortium name="The Broad Institute Genomics Platform"/>
            <consortium name="The Broad Institute Genome Sequencing Center for Infectious Disease"/>
            <person name="Wu L."/>
            <person name="Ma J."/>
        </authorList>
    </citation>
    <scope>NUCLEOTIDE SEQUENCE [LARGE SCALE GENOMIC DNA]</scope>
    <source>
        <strain evidence="7 8">JCM 13518</strain>
    </source>
</reference>
<evidence type="ECO:0000313" key="7">
    <source>
        <dbReference type="EMBL" id="GAA1747389.1"/>
    </source>
</evidence>
<evidence type="ECO:0000256" key="1">
    <source>
        <dbReference type="ARBA" id="ARBA00004651"/>
    </source>
</evidence>
<evidence type="ECO:0000256" key="2">
    <source>
        <dbReference type="ARBA" id="ARBA00022475"/>
    </source>
</evidence>
<dbReference type="PANTHER" id="PTHR30250">
    <property type="entry name" value="PST FAMILY PREDICTED COLANIC ACID TRANSPORTER"/>
    <property type="match status" value="1"/>
</dbReference>
<keyword evidence="8" id="KW-1185">Reference proteome</keyword>
<name>A0ABN2K357_9ACTN</name>
<proteinExistence type="predicted"/>
<evidence type="ECO:0000313" key="8">
    <source>
        <dbReference type="Proteomes" id="UP001501057"/>
    </source>
</evidence>
<feature type="transmembrane region" description="Helical" evidence="6">
    <location>
        <begin position="324"/>
        <end position="341"/>
    </location>
</feature>
<sequence>MGQKLAGLFVIGAGFIIQGLVTISGIVSARLLGVEGRGEVALVIALGGMATQLTLGGSLANSVAVSLADRGVRARDGLRHLVPTWVGLGVAGSVPFGVLFIFLHGDPGATYVWWLGFMVVMMALQGMGFRLVTNALLGESAPMNRVAVATLLPQALSTTTLVILFVAVRESTALVVTVVMATSLAIGLIVSVLLLRPARLPKDDETDRVEGRKLWRMTRSTYVSSIGPIDGLSLDRALIGAMLGTAALGLYAAAIALAALTSTLASGMAAVLLPRIAGAQRDPAAEHRLVVRWLGATALMLAVVGLLVAAIAKPVIEIAFGQEFAAAVPIAYWLIAASALLGYRRILIAVLQGRQRGGSASWIELALTPVVVLGIVVAARMGEPVGAGIAMFAVAVCAVLALGVAVVRTAPSRRVGRHARGVPIAAARDDD</sequence>
<dbReference type="RefSeq" id="WP_344202947.1">
    <property type="nucleotide sequence ID" value="NZ_BAAAME010000005.1"/>
</dbReference>
<keyword evidence="2" id="KW-1003">Cell membrane</keyword>
<feature type="transmembrane region" description="Helical" evidence="6">
    <location>
        <begin position="362"/>
        <end position="379"/>
    </location>
</feature>
<dbReference type="PANTHER" id="PTHR30250:SF11">
    <property type="entry name" value="O-ANTIGEN TRANSPORTER-RELATED"/>
    <property type="match status" value="1"/>
</dbReference>
<feature type="transmembrane region" description="Helical" evidence="6">
    <location>
        <begin position="385"/>
        <end position="407"/>
    </location>
</feature>
<dbReference type="InterPro" id="IPR050833">
    <property type="entry name" value="Poly_Biosynth_Transport"/>
</dbReference>
<protein>
    <recommendedName>
        <fullName evidence="9">Polysaccharide biosynthesis protein</fullName>
    </recommendedName>
</protein>
<keyword evidence="5 6" id="KW-0472">Membrane</keyword>
<feature type="transmembrane region" description="Helical" evidence="6">
    <location>
        <begin position="111"/>
        <end position="133"/>
    </location>
</feature>
<feature type="transmembrane region" description="Helical" evidence="6">
    <location>
        <begin position="173"/>
        <end position="195"/>
    </location>
</feature>
<accession>A0ABN2K357</accession>
<feature type="transmembrane region" description="Helical" evidence="6">
    <location>
        <begin position="40"/>
        <end position="60"/>
    </location>
</feature>